<organism evidence="6 7">
    <name type="scientific">Rhodoluna lacicola</name>
    <dbReference type="NCBI Taxonomy" id="529884"/>
    <lineage>
        <taxon>Bacteria</taxon>
        <taxon>Bacillati</taxon>
        <taxon>Actinomycetota</taxon>
        <taxon>Actinomycetes</taxon>
        <taxon>Micrococcales</taxon>
        <taxon>Microbacteriaceae</taxon>
        <taxon>Luna cluster</taxon>
        <taxon>Luna-1 subcluster</taxon>
        <taxon>Rhodoluna</taxon>
    </lineage>
</organism>
<gene>
    <name evidence="3" type="primary">iolG</name>
    <name evidence="6" type="ORF">Rhola_00009610</name>
</gene>
<dbReference type="SUPFAM" id="SSF55347">
    <property type="entry name" value="Glyceraldehyde-3-phosphate dehydrogenase-like, C-terminal domain"/>
    <property type="match status" value="1"/>
</dbReference>
<dbReference type="GO" id="GO:0000166">
    <property type="term" value="F:nucleotide binding"/>
    <property type="evidence" value="ECO:0007669"/>
    <property type="project" value="InterPro"/>
</dbReference>
<evidence type="ECO:0000259" key="5">
    <source>
        <dbReference type="Pfam" id="PF22725"/>
    </source>
</evidence>
<dbReference type="GO" id="GO:0050112">
    <property type="term" value="F:inositol 2-dehydrogenase (NAD+) activity"/>
    <property type="evidence" value="ECO:0007669"/>
    <property type="project" value="UniProtKB-UniRule"/>
</dbReference>
<evidence type="ECO:0000313" key="6">
    <source>
        <dbReference type="EMBL" id="AIC47761.1"/>
    </source>
</evidence>
<evidence type="ECO:0000313" key="7">
    <source>
        <dbReference type="Proteomes" id="UP000067708"/>
    </source>
</evidence>
<keyword evidence="1 3" id="KW-0560">Oxidoreductase</keyword>
<dbReference type="AlphaFoldDB" id="A0A060JD16"/>
<dbReference type="SUPFAM" id="SSF51735">
    <property type="entry name" value="NAD(P)-binding Rossmann-fold domains"/>
    <property type="match status" value="1"/>
</dbReference>
<dbReference type="Proteomes" id="UP000067708">
    <property type="component" value="Chromosome"/>
</dbReference>
<comment type="subunit">
    <text evidence="3">Homotetramer.</text>
</comment>
<dbReference type="InterPro" id="IPR036291">
    <property type="entry name" value="NAD(P)-bd_dom_sf"/>
</dbReference>
<comment type="similarity">
    <text evidence="3">Belongs to the Gfo/Idh/MocA family.</text>
</comment>
<comment type="catalytic activity">
    <reaction evidence="3">
        <text>myo-inositol + NAD(+) = scyllo-inosose + NADH + H(+)</text>
        <dbReference type="Rhea" id="RHEA:16949"/>
        <dbReference type="ChEBI" id="CHEBI:15378"/>
        <dbReference type="ChEBI" id="CHEBI:17268"/>
        <dbReference type="ChEBI" id="CHEBI:17811"/>
        <dbReference type="ChEBI" id="CHEBI:57540"/>
        <dbReference type="ChEBI" id="CHEBI:57945"/>
        <dbReference type="EC" id="1.1.1.18"/>
    </reaction>
</comment>
<dbReference type="EC" id="1.1.1.18" evidence="3"/>
<name>A0A060JD16_9MICO</name>
<dbReference type="PANTHER" id="PTHR43593">
    <property type="match status" value="1"/>
</dbReference>
<evidence type="ECO:0000256" key="2">
    <source>
        <dbReference type="ARBA" id="ARBA00023027"/>
    </source>
</evidence>
<dbReference type="EMBL" id="CP007490">
    <property type="protein sequence ID" value="AIC47761.1"/>
    <property type="molecule type" value="Genomic_DNA"/>
</dbReference>
<evidence type="ECO:0000256" key="1">
    <source>
        <dbReference type="ARBA" id="ARBA00023002"/>
    </source>
</evidence>
<accession>A0A060JD16</accession>
<dbReference type="GO" id="GO:0019310">
    <property type="term" value="P:inositol catabolic process"/>
    <property type="evidence" value="ECO:0007669"/>
    <property type="project" value="UniProtKB-UniRule"/>
</dbReference>
<dbReference type="RefSeq" id="WP_038502757.1">
    <property type="nucleotide sequence ID" value="NZ_CP007490.1"/>
</dbReference>
<dbReference type="InterPro" id="IPR000683">
    <property type="entry name" value="Gfo/Idh/MocA-like_OxRdtase_N"/>
</dbReference>
<sequence length="336" mass="36592">MSELRIGVVGAGLMGADHIIRIQNRINGAIVTAVVEPDEGRAKSAMENAPAAKWYPNVEAAIADKAMDAVLIATPGQFHEPVLLPALAAGLPILCEKPLTPDAASSLRMVEAEVATGKQFIQVGFMRRFDAGYENLRSLISSKDQGELLGLHCAHRNPSVPESYHNDMLIFDSVVHEIDVVRFLTDSPIETVEVKHMKRNSNNHSGFSDPILVLLKTKSEVLATVEMNVSVKFGYEVKTEAVFENGIAEIGRTSGMTTWFNGQISTQEHMSFKTRFAAAYDSQIQRWVTATKQGKIDGPSAWDGYLAAAAVEAGVKALNTGTLQNVEYAAKPDFYK</sequence>
<evidence type="ECO:0000259" key="4">
    <source>
        <dbReference type="Pfam" id="PF01408"/>
    </source>
</evidence>
<dbReference type="Gene3D" id="3.30.360.10">
    <property type="entry name" value="Dihydrodipicolinate Reductase, domain 2"/>
    <property type="match status" value="1"/>
</dbReference>
<dbReference type="PATRIC" id="fig|529884.3.peg.923"/>
<dbReference type="InterPro" id="IPR023794">
    <property type="entry name" value="MI/DCI_dehydrogenase"/>
</dbReference>
<dbReference type="PANTHER" id="PTHR43593:SF1">
    <property type="entry name" value="INOSITOL 2-DEHYDROGENASE"/>
    <property type="match status" value="1"/>
</dbReference>
<dbReference type="HAMAP" id="MF_01671">
    <property type="entry name" value="IolG"/>
    <property type="match status" value="1"/>
</dbReference>
<dbReference type="STRING" id="529884.Rhola_00009610"/>
<dbReference type="InterPro" id="IPR055170">
    <property type="entry name" value="GFO_IDH_MocA-like_dom"/>
</dbReference>
<dbReference type="Pfam" id="PF01408">
    <property type="entry name" value="GFO_IDH_MocA"/>
    <property type="match status" value="1"/>
</dbReference>
<proteinExistence type="inferred from homology"/>
<keyword evidence="7" id="KW-1185">Reference proteome</keyword>
<reference evidence="6 7" key="1">
    <citation type="journal article" date="2014" name="Int. J. Syst. Evol. Microbiol.">
        <title>Rhodoluna lacicola gen. nov., sp. nov., a planktonic freshwater bacterium with stream-lined genome.</title>
        <authorList>
            <person name="Hahn M."/>
            <person name="Schmidt J."/>
            <person name="Taipale S.J."/>
            <person name="Doolittle W.F."/>
            <person name="Koll U."/>
        </authorList>
    </citation>
    <scope>NUCLEOTIDE SEQUENCE [LARGE SCALE GENOMIC DNA]</scope>
    <source>
        <strain evidence="6 7">MWH-Ta8</strain>
    </source>
</reference>
<keyword evidence="2 3" id="KW-0520">NAD</keyword>
<evidence type="ECO:0000256" key="3">
    <source>
        <dbReference type="HAMAP-Rule" id="MF_01671"/>
    </source>
</evidence>
<dbReference type="Gene3D" id="3.40.50.720">
    <property type="entry name" value="NAD(P)-binding Rossmann-like Domain"/>
    <property type="match status" value="1"/>
</dbReference>
<dbReference type="HOGENOM" id="CLU_023194_0_1_11"/>
<dbReference type="eggNOG" id="COG0673">
    <property type="taxonomic scope" value="Bacteria"/>
</dbReference>
<feature type="domain" description="GFO/IDH/MocA-like oxidoreductase" evidence="5">
    <location>
        <begin position="133"/>
        <end position="248"/>
    </location>
</feature>
<dbReference type="InterPro" id="IPR050424">
    <property type="entry name" value="Gfo-Idh-MocA_inositol_DH"/>
</dbReference>
<dbReference type="KEGG" id="rla:Rhola_00009610"/>
<protein>
    <recommendedName>
        <fullName evidence="3">Inositol 2-dehydrogenase</fullName>
        <ecNumber evidence="3">1.1.1.18</ecNumber>
    </recommendedName>
    <alternativeName>
        <fullName evidence="3">Myo-inositol 2-dehydrogenase</fullName>
        <shortName evidence="3">MI 2-dehydrogenase</shortName>
    </alternativeName>
</protein>
<dbReference type="OrthoDB" id="256869at2"/>
<comment type="function">
    <text evidence="3">Involved in the oxidation of myo-inositol (MI) to 2-keto-myo-inositol (2KMI or 2-inosose).</text>
</comment>
<dbReference type="Pfam" id="PF22725">
    <property type="entry name" value="GFO_IDH_MocA_C3"/>
    <property type="match status" value="1"/>
</dbReference>
<feature type="domain" description="Gfo/Idh/MocA-like oxidoreductase N-terminal" evidence="4">
    <location>
        <begin position="4"/>
        <end position="124"/>
    </location>
</feature>